<protein>
    <recommendedName>
        <fullName evidence="1">Glycine zipper domain-containing protein</fullName>
    </recommendedName>
</protein>
<reference evidence="2 3" key="1">
    <citation type="submission" date="2023-04" db="EMBL/GenBank/DDBJ databases">
        <title>Draft genome sequence of acteroides sedimenti strain YN3PY1.</title>
        <authorList>
            <person name="Yoshida N."/>
        </authorList>
    </citation>
    <scope>NUCLEOTIDE SEQUENCE [LARGE SCALE GENOMIC DNA]</scope>
    <source>
        <strain evidence="2 3">YN3PY1</strain>
    </source>
</reference>
<dbReference type="Proteomes" id="UP001496674">
    <property type="component" value="Chromosome"/>
</dbReference>
<dbReference type="InterPro" id="IPR039567">
    <property type="entry name" value="Gly-zipper"/>
</dbReference>
<feature type="domain" description="Glycine zipper" evidence="1">
    <location>
        <begin position="13"/>
        <end position="53"/>
    </location>
</feature>
<accession>A0ABN6Z587</accession>
<dbReference type="EMBL" id="AP028055">
    <property type="protein sequence ID" value="BEG99723.1"/>
    <property type="molecule type" value="Genomic_DNA"/>
</dbReference>
<evidence type="ECO:0000259" key="1">
    <source>
        <dbReference type="Pfam" id="PF13488"/>
    </source>
</evidence>
<dbReference type="Pfam" id="PF13488">
    <property type="entry name" value="Gly-zipper_Omp"/>
    <property type="match status" value="1"/>
</dbReference>
<name>A0ABN6Z587_9BACE</name>
<evidence type="ECO:0000313" key="3">
    <source>
        <dbReference type="Proteomes" id="UP001496674"/>
    </source>
</evidence>
<evidence type="ECO:0000313" key="2">
    <source>
        <dbReference type="EMBL" id="BEG99723.1"/>
    </source>
</evidence>
<keyword evidence="3" id="KW-1185">Reference proteome</keyword>
<sequence>MDRFSQSIIATQTGAAIGSIAGSIIGENIGGYRGSYMGSFIGSAAGALIGASIVNREQPHSRHPNIDKTVPSPYLIIRDIRLQDENWNRVVETGEDCRLIFEIYNEGENTAYDVTPMLKGGKGTRHLIYSPPAVIDKIKPGEKVLYKVNLSATRGLKSGEAVFEIYLDERNGFGTPREEFSIRTEGR</sequence>
<organism evidence="2 3">
    <name type="scientific">Bacteroides sedimenti</name>
    <dbReference type="NCBI Taxonomy" id="2136147"/>
    <lineage>
        <taxon>Bacteria</taxon>
        <taxon>Pseudomonadati</taxon>
        <taxon>Bacteroidota</taxon>
        <taxon>Bacteroidia</taxon>
        <taxon>Bacteroidales</taxon>
        <taxon>Bacteroidaceae</taxon>
        <taxon>Bacteroides</taxon>
    </lineage>
</organism>
<gene>
    <name evidence="2" type="ORF">BSYN_19880</name>
</gene>
<proteinExistence type="predicted"/>